<dbReference type="Proteomes" id="UP000308600">
    <property type="component" value="Unassembled WGS sequence"/>
</dbReference>
<accession>A0ACD3A870</accession>
<reference evidence="1 2" key="1">
    <citation type="journal article" date="2019" name="Nat. Ecol. Evol.">
        <title>Megaphylogeny resolves global patterns of mushroom evolution.</title>
        <authorList>
            <person name="Varga T."/>
            <person name="Krizsan K."/>
            <person name="Foldi C."/>
            <person name="Dima B."/>
            <person name="Sanchez-Garcia M."/>
            <person name="Sanchez-Ramirez S."/>
            <person name="Szollosi G.J."/>
            <person name="Szarkandi J.G."/>
            <person name="Papp V."/>
            <person name="Albert L."/>
            <person name="Andreopoulos W."/>
            <person name="Angelini C."/>
            <person name="Antonin V."/>
            <person name="Barry K.W."/>
            <person name="Bougher N.L."/>
            <person name="Buchanan P."/>
            <person name="Buyck B."/>
            <person name="Bense V."/>
            <person name="Catcheside P."/>
            <person name="Chovatia M."/>
            <person name="Cooper J."/>
            <person name="Damon W."/>
            <person name="Desjardin D."/>
            <person name="Finy P."/>
            <person name="Geml J."/>
            <person name="Haridas S."/>
            <person name="Hughes K."/>
            <person name="Justo A."/>
            <person name="Karasinski D."/>
            <person name="Kautmanova I."/>
            <person name="Kiss B."/>
            <person name="Kocsube S."/>
            <person name="Kotiranta H."/>
            <person name="LaButti K.M."/>
            <person name="Lechner B.E."/>
            <person name="Liimatainen K."/>
            <person name="Lipzen A."/>
            <person name="Lukacs Z."/>
            <person name="Mihaltcheva S."/>
            <person name="Morgado L.N."/>
            <person name="Niskanen T."/>
            <person name="Noordeloos M.E."/>
            <person name="Ohm R.A."/>
            <person name="Ortiz-Santana B."/>
            <person name="Ovrebo C."/>
            <person name="Racz N."/>
            <person name="Riley R."/>
            <person name="Savchenko A."/>
            <person name="Shiryaev A."/>
            <person name="Soop K."/>
            <person name="Spirin V."/>
            <person name="Szebenyi C."/>
            <person name="Tomsovsky M."/>
            <person name="Tulloss R.E."/>
            <person name="Uehling J."/>
            <person name="Grigoriev I.V."/>
            <person name="Vagvolgyi C."/>
            <person name="Papp T."/>
            <person name="Martin F.M."/>
            <person name="Miettinen O."/>
            <person name="Hibbett D.S."/>
            <person name="Nagy L.G."/>
        </authorList>
    </citation>
    <scope>NUCLEOTIDE SEQUENCE [LARGE SCALE GENOMIC DNA]</scope>
    <source>
        <strain evidence="1 2">NL-1719</strain>
    </source>
</reference>
<gene>
    <name evidence="1" type="ORF">BDN72DRAFT_423301</name>
</gene>
<organism evidence="1 2">
    <name type="scientific">Pluteus cervinus</name>
    <dbReference type="NCBI Taxonomy" id="181527"/>
    <lineage>
        <taxon>Eukaryota</taxon>
        <taxon>Fungi</taxon>
        <taxon>Dikarya</taxon>
        <taxon>Basidiomycota</taxon>
        <taxon>Agaricomycotina</taxon>
        <taxon>Agaricomycetes</taxon>
        <taxon>Agaricomycetidae</taxon>
        <taxon>Agaricales</taxon>
        <taxon>Pluteineae</taxon>
        <taxon>Pluteaceae</taxon>
        <taxon>Pluteus</taxon>
    </lineage>
</organism>
<evidence type="ECO:0000313" key="2">
    <source>
        <dbReference type="Proteomes" id="UP000308600"/>
    </source>
</evidence>
<protein>
    <submittedName>
        <fullName evidence="1">Uncharacterized protein</fullName>
    </submittedName>
</protein>
<dbReference type="EMBL" id="ML208625">
    <property type="protein sequence ID" value="TFK61831.1"/>
    <property type="molecule type" value="Genomic_DNA"/>
</dbReference>
<name>A0ACD3A870_9AGAR</name>
<proteinExistence type="predicted"/>
<sequence>MSSTTLEEPRFPPEIERSIFEYAASFERLDIPTLMRVAQRVRIWVEPILYLTIITTARPGWERFNPPFEELERYSRHVKYLLIWRKTDSAKITAYLMKCAQGLESLAIWYPICQTPWQEFVGSFRDLRRLAVRLSMLPEKKTAEGVGTGVCDFEKEEVFKRITHFELLDLPRTWTSISGLKACTNIEYFGVTDEAEDGQPPQRAEEVVGDLLAHCGFMKVVLVHDPKVEFKSEDERVVFCGMEWYEYLKDFVDQAEGRWNFWDKAEEMVNLRRASRTA</sequence>
<keyword evidence="2" id="KW-1185">Reference proteome</keyword>
<evidence type="ECO:0000313" key="1">
    <source>
        <dbReference type="EMBL" id="TFK61831.1"/>
    </source>
</evidence>